<evidence type="ECO:0000313" key="1">
    <source>
        <dbReference type="EMBL" id="KKW91381.1"/>
    </source>
</evidence>
<proteinExistence type="predicted"/>
<organism evidence="1 2">
    <name type="scientific">Sphingobium chungbukense</name>
    <dbReference type="NCBI Taxonomy" id="56193"/>
    <lineage>
        <taxon>Bacteria</taxon>
        <taxon>Pseudomonadati</taxon>
        <taxon>Pseudomonadota</taxon>
        <taxon>Alphaproteobacteria</taxon>
        <taxon>Sphingomonadales</taxon>
        <taxon>Sphingomonadaceae</taxon>
        <taxon>Sphingobium</taxon>
    </lineage>
</organism>
<protein>
    <submittedName>
        <fullName evidence="1">Uncharacterized protein</fullName>
    </submittedName>
</protein>
<dbReference type="AlphaFoldDB" id="A0A0M3AR40"/>
<comment type="caution">
    <text evidence="1">The sequence shown here is derived from an EMBL/GenBank/DDBJ whole genome shotgun (WGS) entry which is preliminary data.</text>
</comment>
<gene>
    <name evidence="1" type="ORF">YP76_15645</name>
</gene>
<dbReference type="STRING" id="56193.YP76_15645"/>
<keyword evidence="2" id="KW-1185">Reference proteome</keyword>
<accession>A0A0M3AR40</accession>
<reference evidence="1 2" key="1">
    <citation type="submission" date="2015-04" db="EMBL/GenBank/DDBJ databases">
        <title>Genome sequence of aromatic hydrocarbons-degrading Sphingobium chungbukense DJ77.</title>
        <authorList>
            <person name="Kim Y.-C."/>
            <person name="Chae J.-C."/>
        </authorList>
    </citation>
    <scope>NUCLEOTIDE SEQUENCE [LARGE SCALE GENOMIC DNA]</scope>
    <source>
        <strain evidence="1 2">DJ77</strain>
    </source>
</reference>
<name>A0A0M3AR40_9SPHN</name>
<dbReference type="RefSeq" id="WP_046764897.1">
    <property type="nucleotide sequence ID" value="NZ_LBIC01000007.1"/>
</dbReference>
<evidence type="ECO:0000313" key="2">
    <source>
        <dbReference type="Proteomes" id="UP000033874"/>
    </source>
</evidence>
<sequence>MDRLSAMVAERVEARRRGIVAAAGALGVEARVEGEVVRLSGPGLKRRWMGDLALREAGRNSGGGR</sequence>
<dbReference type="EMBL" id="LBIC01000007">
    <property type="protein sequence ID" value="KKW91381.1"/>
    <property type="molecule type" value="Genomic_DNA"/>
</dbReference>
<dbReference type="Proteomes" id="UP000033874">
    <property type="component" value="Unassembled WGS sequence"/>
</dbReference>
<dbReference type="PATRIC" id="fig|56193.3.peg.3271"/>